<dbReference type="AlphaFoldDB" id="A0A7S1QI52"/>
<feature type="transmembrane region" description="Helical" evidence="7">
    <location>
        <begin position="63"/>
        <end position="81"/>
    </location>
</feature>
<reference evidence="8" key="1">
    <citation type="submission" date="2021-01" db="EMBL/GenBank/DDBJ databases">
        <authorList>
            <person name="Corre E."/>
            <person name="Pelletier E."/>
            <person name="Niang G."/>
            <person name="Scheremetjew M."/>
            <person name="Finn R."/>
            <person name="Kale V."/>
            <person name="Holt S."/>
            <person name="Cochrane G."/>
            <person name="Meng A."/>
            <person name="Brown T."/>
            <person name="Cohen L."/>
        </authorList>
    </citation>
    <scope>NUCLEOTIDE SEQUENCE</scope>
    <source>
        <strain evidence="8">CCAP 1951/1</strain>
    </source>
</reference>
<dbReference type="PIRSF" id="PIRSF016013">
    <property type="entry name" value="AtER_Rer1p"/>
    <property type="match status" value="1"/>
</dbReference>
<comment type="similarity">
    <text evidence="2 6">Belongs to the RER1 family.</text>
</comment>
<evidence type="ECO:0000256" key="4">
    <source>
        <dbReference type="ARBA" id="ARBA00022989"/>
    </source>
</evidence>
<sequence length="184" mass="21038">MSDAPTAFARPQNKLLAAVRPAQITFQKLLDRSVPHTLGRWIGFACLLLLYILRVALHGGFYVVTYGMCVHLLYLLVLFLTPLDAPADDDADADAVLASKAGDEFKPYVPKVQEFKVWYGMMRVVCIAFACTLFEVLDIPVFWPILLIYFVGLFMAQMSARIKHMIKFKYVPWDRKKPRYVSKE</sequence>
<dbReference type="GO" id="GO:0006621">
    <property type="term" value="P:protein retention in ER lumen"/>
    <property type="evidence" value="ECO:0007669"/>
    <property type="project" value="TreeGrafter"/>
</dbReference>
<accession>A0A7S1QI52</accession>
<evidence type="ECO:0000256" key="5">
    <source>
        <dbReference type="ARBA" id="ARBA00023136"/>
    </source>
</evidence>
<dbReference type="PANTHER" id="PTHR10743">
    <property type="entry name" value="PROTEIN RER1"/>
    <property type="match status" value="1"/>
</dbReference>
<dbReference type="InterPro" id="IPR004932">
    <property type="entry name" value="Rer1"/>
</dbReference>
<feature type="transmembrane region" description="Helical" evidence="7">
    <location>
        <begin position="141"/>
        <end position="160"/>
    </location>
</feature>
<proteinExistence type="inferred from homology"/>
<evidence type="ECO:0000256" key="3">
    <source>
        <dbReference type="ARBA" id="ARBA00022692"/>
    </source>
</evidence>
<dbReference type="GO" id="GO:0006890">
    <property type="term" value="P:retrograde vesicle-mediated transport, Golgi to endoplasmic reticulum"/>
    <property type="evidence" value="ECO:0007669"/>
    <property type="project" value="TreeGrafter"/>
</dbReference>
<feature type="transmembrane region" description="Helical" evidence="7">
    <location>
        <begin position="38"/>
        <end position="57"/>
    </location>
</feature>
<dbReference type="Pfam" id="PF03248">
    <property type="entry name" value="Rer1"/>
    <property type="match status" value="1"/>
</dbReference>
<evidence type="ECO:0000256" key="2">
    <source>
        <dbReference type="ARBA" id="ARBA00006070"/>
    </source>
</evidence>
<evidence type="ECO:0000256" key="7">
    <source>
        <dbReference type="SAM" id="Phobius"/>
    </source>
</evidence>
<organism evidence="8">
    <name type="scientific">Neobodo designis</name>
    <name type="common">Flagellated protozoan</name>
    <name type="synonym">Bodo designis</name>
    <dbReference type="NCBI Taxonomy" id="312471"/>
    <lineage>
        <taxon>Eukaryota</taxon>
        <taxon>Discoba</taxon>
        <taxon>Euglenozoa</taxon>
        <taxon>Kinetoplastea</taxon>
        <taxon>Metakinetoplastina</taxon>
        <taxon>Neobodonida</taxon>
        <taxon>Neobodo</taxon>
    </lineage>
</organism>
<keyword evidence="5 6" id="KW-0472">Membrane</keyword>
<evidence type="ECO:0000256" key="6">
    <source>
        <dbReference type="PIRNR" id="PIRNR016013"/>
    </source>
</evidence>
<evidence type="ECO:0000256" key="1">
    <source>
        <dbReference type="ARBA" id="ARBA00004141"/>
    </source>
</evidence>
<keyword evidence="3 7" id="KW-0812">Transmembrane</keyword>
<protein>
    <recommendedName>
        <fullName evidence="6">Protein RER1</fullName>
    </recommendedName>
</protein>
<dbReference type="GO" id="GO:0005783">
    <property type="term" value="C:endoplasmic reticulum"/>
    <property type="evidence" value="ECO:0007669"/>
    <property type="project" value="GOC"/>
</dbReference>
<dbReference type="GO" id="GO:0000139">
    <property type="term" value="C:Golgi membrane"/>
    <property type="evidence" value="ECO:0007669"/>
    <property type="project" value="TreeGrafter"/>
</dbReference>
<comment type="function">
    <text evidence="6">Involved in the retrieval of endoplasmic reticulum membrane proteins from the early Golgi compartment.</text>
</comment>
<comment type="subcellular location">
    <subcellularLocation>
        <location evidence="1">Membrane</location>
        <topology evidence="1">Multi-pass membrane protein</topology>
    </subcellularLocation>
</comment>
<keyword evidence="4 7" id="KW-1133">Transmembrane helix</keyword>
<dbReference type="PANTHER" id="PTHR10743:SF0">
    <property type="entry name" value="PROTEIN RER1"/>
    <property type="match status" value="1"/>
</dbReference>
<dbReference type="EMBL" id="HBGF01039672">
    <property type="protein sequence ID" value="CAD9138848.1"/>
    <property type="molecule type" value="Transcribed_RNA"/>
</dbReference>
<name>A0A7S1QI52_NEODS</name>
<evidence type="ECO:0000313" key="8">
    <source>
        <dbReference type="EMBL" id="CAD9138848.1"/>
    </source>
</evidence>
<gene>
    <name evidence="8" type="ORF">NDES1114_LOCUS26542</name>
</gene>